<dbReference type="EMBL" id="CP003614">
    <property type="protein sequence ID" value="AFZ08635.1"/>
    <property type="molecule type" value="Genomic_DNA"/>
</dbReference>
<dbReference type="STRING" id="179408.Osc7112_4324"/>
<name>K9VN46_9CYAN</name>
<organism evidence="1 2">
    <name type="scientific">Phormidium nigroviride PCC 7112</name>
    <dbReference type="NCBI Taxonomy" id="179408"/>
    <lineage>
        <taxon>Bacteria</taxon>
        <taxon>Bacillati</taxon>
        <taxon>Cyanobacteriota</taxon>
        <taxon>Cyanophyceae</taxon>
        <taxon>Oscillatoriophycideae</taxon>
        <taxon>Oscillatoriales</taxon>
        <taxon>Oscillatoriaceae</taxon>
        <taxon>Phormidium</taxon>
    </lineage>
</organism>
<dbReference type="KEGG" id="oni:Osc7112_4324"/>
<sequence>MSWMGHPLKTWFKQLPLQRWFIRVSGLTKPSWGRKRYTAVDTFGKRAVVVTAASVPEGEASKQVLPAVY</sequence>
<evidence type="ECO:0000313" key="1">
    <source>
        <dbReference type="EMBL" id="AFZ08635.1"/>
    </source>
</evidence>
<evidence type="ECO:0000313" key="2">
    <source>
        <dbReference type="Proteomes" id="UP000010478"/>
    </source>
</evidence>
<dbReference type="AlphaFoldDB" id="K9VN46"/>
<accession>K9VN46</accession>
<keyword evidence="2" id="KW-1185">Reference proteome</keyword>
<gene>
    <name evidence="1" type="ORF">Osc7112_4324</name>
</gene>
<dbReference type="HOGENOM" id="CLU_2771912_0_0_3"/>
<protein>
    <submittedName>
        <fullName evidence="1">Uncharacterized protein</fullName>
    </submittedName>
</protein>
<proteinExistence type="predicted"/>
<reference evidence="1 2" key="1">
    <citation type="submission" date="2012-05" db="EMBL/GenBank/DDBJ databases">
        <title>Finished chromosome of genome of Oscillatoria sp. PCC 7112.</title>
        <authorList>
            <consortium name="US DOE Joint Genome Institute"/>
            <person name="Gugger M."/>
            <person name="Coursin T."/>
            <person name="Rippka R."/>
            <person name="Tandeau De Marsac N."/>
            <person name="Huntemann M."/>
            <person name="Wei C.-L."/>
            <person name="Han J."/>
            <person name="Detter J.C."/>
            <person name="Han C."/>
            <person name="Tapia R."/>
            <person name="Davenport K."/>
            <person name="Daligault H."/>
            <person name="Erkkila T."/>
            <person name="Gu W."/>
            <person name="Munk A.C.C."/>
            <person name="Teshima H."/>
            <person name="Xu Y."/>
            <person name="Chain P."/>
            <person name="Chen A."/>
            <person name="Krypides N."/>
            <person name="Mavromatis K."/>
            <person name="Markowitz V."/>
            <person name="Szeto E."/>
            <person name="Ivanova N."/>
            <person name="Mikhailova N."/>
            <person name="Ovchinnikova G."/>
            <person name="Pagani I."/>
            <person name="Pati A."/>
            <person name="Goodwin L."/>
            <person name="Peters L."/>
            <person name="Pitluck S."/>
            <person name="Woyke T."/>
            <person name="Kerfeld C."/>
        </authorList>
    </citation>
    <scope>NUCLEOTIDE SEQUENCE [LARGE SCALE GENOMIC DNA]</scope>
    <source>
        <strain evidence="1 2">PCC 7112</strain>
    </source>
</reference>
<dbReference type="Proteomes" id="UP000010478">
    <property type="component" value="Chromosome"/>
</dbReference>